<evidence type="ECO:0000313" key="2">
    <source>
        <dbReference type="Proteomes" id="UP000006072"/>
    </source>
</evidence>
<name>K0UXT7_MYCVA</name>
<dbReference type="PATRIC" id="fig|1194972.3.peg.2271"/>
<dbReference type="HOGENOM" id="CLU_2845213_0_0_11"/>
<evidence type="ECO:0000313" key="1">
    <source>
        <dbReference type="EMBL" id="EJZ09870.1"/>
    </source>
</evidence>
<protein>
    <submittedName>
        <fullName evidence="1">Uncharacterized protein</fullName>
    </submittedName>
</protein>
<sequence>MPAPWFDYYDADADAGDLEPPENLANVTSVGNMLGVVEDPFVPVDPANVVALGVGGSDAVTDGKW</sequence>
<dbReference type="AlphaFoldDB" id="K0UXT7"/>
<comment type="caution">
    <text evidence="1">The sequence shown here is derived from an EMBL/GenBank/DDBJ whole genome shotgun (WGS) entry which is preliminary data.</text>
</comment>
<proteinExistence type="predicted"/>
<dbReference type="eggNOG" id="ENOG502ZKHR">
    <property type="taxonomic scope" value="Bacteria"/>
</dbReference>
<accession>K0UXT7</accession>
<dbReference type="EMBL" id="ALQA01000019">
    <property type="protein sequence ID" value="EJZ09870.1"/>
    <property type="molecule type" value="Genomic_DNA"/>
</dbReference>
<dbReference type="Proteomes" id="UP000006072">
    <property type="component" value="Unassembled WGS sequence"/>
</dbReference>
<keyword evidence="2" id="KW-1185">Reference proteome</keyword>
<gene>
    <name evidence="1" type="ORF">MVAC_11327</name>
</gene>
<organism evidence="1 2">
    <name type="scientific">Mycolicibacterium vaccae ATCC 25954</name>
    <dbReference type="NCBI Taxonomy" id="1194972"/>
    <lineage>
        <taxon>Bacteria</taxon>
        <taxon>Bacillati</taxon>
        <taxon>Actinomycetota</taxon>
        <taxon>Actinomycetes</taxon>
        <taxon>Mycobacteriales</taxon>
        <taxon>Mycobacteriaceae</taxon>
        <taxon>Mycolicibacterium</taxon>
    </lineage>
</organism>
<reference evidence="1 2" key="1">
    <citation type="journal article" date="2012" name="J. Bacteriol.">
        <title>Complete Genome Sequence of Mycobacterium vaccae Type Strain ATCC 25954.</title>
        <authorList>
            <person name="Ho Y.S."/>
            <person name="Adroub S.A."/>
            <person name="Abadi M."/>
            <person name="Al Alwan B."/>
            <person name="Alkhateeb R."/>
            <person name="Gao G."/>
            <person name="Ragab A."/>
            <person name="Ali S."/>
            <person name="van Soolingen D."/>
            <person name="Bitter W."/>
            <person name="Pain A."/>
            <person name="Abdallah A.M."/>
        </authorList>
    </citation>
    <scope>NUCLEOTIDE SEQUENCE [LARGE SCALE GENOMIC DNA]</scope>
    <source>
        <strain evidence="1 2">ATCC 25954</strain>
    </source>
</reference>